<dbReference type="EMBL" id="AWUE01017683">
    <property type="protein sequence ID" value="OMO85661.1"/>
    <property type="molecule type" value="Genomic_DNA"/>
</dbReference>
<keyword evidence="2" id="KW-1185">Reference proteome</keyword>
<accession>A0A1R3ISW1</accession>
<name>A0A1R3ISW1_9ROSI</name>
<protein>
    <recommendedName>
        <fullName evidence="3">N-acetyltransferase domain-containing protein</fullName>
    </recommendedName>
</protein>
<evidence type="ECO:0000313" key="1">
    <source>
        <dbReference type="EMBL" id="OMO85661.1"/>
    </source>
</evidence>
<gene>
    <name evidence="1" type="ORF">COLO4_21502</name>
</gene>
<sequence>MGEITLRPYELSDIDEFLEWANDEEVIRLIKQIESLHLKRRCIVLFQGNCDAPSMLPSHMLGWSSDWVHSIRAGFRYI</sequence>
<dbReference type="Proteomes" id="UP000187203">
    <property type="component" value="Unassembled WGS sequence"/>
</dbReference>
<evidence type="ECO:0000313" key="2">
    <source>
        <dbReference type="Proteomes" id="UP000187203"/>
    </source>
</evidence>
<organism evidence="1 2">
    <name type="scientific">Corchorus olitorius</name>
    <dbReference type="NCBI Taxonomy" id="93759"/>
    <lineage>
        <taxon>Eukaryota</taxon>
        <taxon>Viridiplantae</taxon>
        <taxon>Streptophyta</taxon>
        <taxon>Embryophyta</taxon>
        <taxon>Tracheophyta</taxon>
        <taxon>Spermatophyta</taxon>
        <taxon>Magnoliopsida</taxon>
        <taxon>eudicotyledons</taxon>
        <taxon>Gunneridae</taxon>
        <taxon>Pentapetalae</taxon>
        <taxon>rosids</taxon>
        <taxon>malvids</taxon>
        <taxon>Malvales</taxon>
        <taxon>Malvaceae</taxon>
        <taxon>Grewioideae</taxon>
        <taxon>Apeibeae</taxon>
        <taxon>Corchorus</taxon>
    </lineage>
</organism>
<reference evidence="2" key="1">
    <citation type="submission" date="2013-09" db="EMBL/GenBank/DDBJ databases">
        <title>Corchorus olitorius genome sequencing.</title>
        <authorList>
            <person name="Alam M."/>
            <person name="Haque M.S."/>
            <person name="Islam M.S."/>
            <person name="Emdad E.M."/>
            <person name="Islam M.M."/>
            <person name="Ahmed B."/>
            <person name="Halim A."/>
            <person name="Hossen Q.M.M."/>
            <person name="Hossain M.Z."/>
            <person name="Ahmed R."/>
            <person name="Khan M.M."/>
            <person name="Islam R."/>
            <person name="Rashid M.M."/>
            <person name="Khan S.A."/>
            <person name="Rahman M.S."/>
            <person name="Alam M."/>
            <person name="Yahiya A.S."/>
            <person name="Khan M.S."/>
            <person name="Azam M.S."/>
            <person name="Haque T."/>
            <person name="Lashkar M.Z.H."/>
            <person name="Akhand A.I."/>
            <person name="Morshed G."/>
            <person name="Roy S."/>
            <person name="Uddin K.S."/>
            <person name="Rabeya T."/>
            <person name="Hossain A.S."/>
            <person name="Chowdhury A."/>
            <person name="Snigdha A.R."/>
            <person name="Mortoza M.S."/>
            <person name="Matin S.A."/>
            <person name="Hoque S.M.E."/>
            <person name="Islam M.K."/>
            <person name="Roy D.K."/>
            <person name="Haider R."/>
            <person name="Moosa M.M."/>
            <person name="Elias S.M."/>
            <person name="Hasan A.M."/>
            <person name="Jahan S."/>
            <person name="Shafiuddin M."/>
            <person name="Mahmood N."/>
            <person name="Shommy N.S."/>
        </authorList>
    </citation>
    <scope>NUCLEOTIDE SEQUENCE [LARGE SCALE GENOMIC DNA]</scope>
    <source>
        <strain evidence="2">cv. O-4</strain>
    </source>
</reference>
<comment type="caution">
    <text evidence="1">The sequence shown here is derived from an EMBL/GenBank/DDBJ whole genome shotgun (WGS) entry which is preliminary data.</text>
</comment>
<dbReference type="OrthoDB" id="10549848at2759"/>
<proteinExistence type="predicted"/>
<dbReference type="AlphaFoldDB" id="A0A1R3ISW1"/>
<evidence type="ECO:0008006" key="3">
    <source>
        <dbReference type="Google" id="ProtNLM"/>
    </source>
</evidence>